<dbReference type="AlphaFoldDB" id="K3YUN4"/>
<dbReference type="GO" id="GO:0016020">
    <property type="term" value="C:membrane"/>
    <property type="evidence" value="ECO:0007669"/>
    <property type="project" value="UniProtKB-SubCell"/>
</dbReference>
<feature type="region of interest" description="Disordered" evidence="14">
    <location>
        <begin position="210"/>
        <end position="290"/>
    </location>
</feature>
<feature type="compositionally biased region" description="Polar residues" evidence="14">
    <location>
        <begin position="215"/>
        <end position="227"/>
    </location>
</feature>
<keyword evidence="7" id="KW-0479">Metal-binding</keyword>
<evidence type="ECO:0000256" key="1">
    <source>
        <dbReference type="ARBA" id="ARBA00000900"/>
    </source>
</evidence>
<evidence type="ECO:0000256" key="2">
    <source>
        <dbReference type="ARBA" id="ARBA00004167"/>
    </source>
</evidence>
<evidence type="ECO:0000313" key="17">
    <source>
        <dbReference type="EnsemblPlants" id="KQL29867"/>
    </source>
</evidence>
<comment type="subcellular location">
    <subcellularLocation>
        <location evidence="2">Membrane</location>
        <topology evidence="2">Single-pass membrane protein</topology>
    </subcellularLocation>
</comment>
<keyword evidence="12 15" id="KW-0472">Membrane</keyword>
<evidence type="ECO:0000256" key="6">
    <source>
        <dbReference type="ARBA" id="ARBA00022692"/>
    </source>
</evidence>
<dbReference type="HOGENOM" id="CLU_094740_0_0_1"/>
<evidence type="ECO:0000256" key="14">
    <source>
        <dbReference type="SAM" id="MobiDB-lite"/>
    </source>
</evidence>
<feature type="compositionally biased region" description="Low complexity" evidence="14">
    <location>
        <begin position="274"/>
        <end position="290"/>
    </location>
</feature>
<evidence type="ECO:0000256" key="9">
    <source>
        <dbReference type="ARBA" id="ARBA00022786"/>
    </source>
</evidence>
<dbReference type="CDD" id="cd16461">
    <property type="entry name" value="RING-H2_EL5-like"/>
    <property type="match status" value="1"/>
</dbReference>
<evidence type="ECO:0000259" key="16">
    <source>
        <dbReference type="PROSITE" id="PS50089"/>
    </source>
</evidence>
<evidence type="ECO:0000256" key="7">
    <source>
        <dbReference type="ARBA" id="ARBA00022723"/>
    </source>
</evidence>
<evidence type="ECO:0000256" key="3">
    <source>
        <dbReference type="ARBA" id="ARBA00004906"/>
    </source>
</evidence>
<dbReference type="InterPro" id="IPR001841">
    <property type="entry name" value="Znf_RING"/>
</dbReference>
<dbReference type="eggNOG" id="KOG0800">
    <property type="taxonomic scope" value="Eukaryota"/>
</dbReference>
<evidence type="ECO:0000256" key="8">
    <source>
        <dbReference type="ARBA" id="ARBA00022771"/>
    </source>
</evidence>
<dbReference type="SMART" id="SM00184">
    <property type="entry name" value="RING"/>
    <property type="match status" value="1"/>
</dbReference>
<dbReference type="PANTHER" id="PTHR47035">
    <property type="entry name" value="OS11G0150450 PROTEIN"/>
    <property type="match status" value="1"/>
</dbReference>
<dbReference type="Gene3D" id="3.30.40.10">
    <property type="entry name" value="Zinc/RING finger domain, C3HC4 (zinc finger)"/>
    <property type="match status" value="1"/>
</dbReference>
<evidence type="ECO:0000256" key="11">
    <source>
        <dbReference type="ARBA" id="ARBA00022989"/>
    </source>
</evidence>
<dbReference type="InParanoid" id="K3YUN4"/>
<dbReference type="EMBL" id="AGNK02000362">
    <property type="status" value="NOT_ANNOTATED_CDS"/>
    <property type="molecule type" value="Genomic_DNA"/>
</dbReference>
<reference evidence="18" key="1">
    <citation type="journal article" date="2012" name="Nat. Biotechnol.">
        <title>Reference genome sequence of the model plant Setaria.</title>
        <authorList>
            <person name="Bennetzen J.L."/>
            <person name="Schmutz J."/>
            <person name="Wang H."/>
            <person name="Percifield R."/>
            <person name="Hawkins J."/>
            <person name="Pontaroli A.C."/>
            <person name="Estep M."/>
            <person name="Feng L."/>
            <person name="Vaughn J.N."/>
            <person name="Grimwood J."/>
            <person name="Jenkins J."/>
            <person name="Barry K."/>
            <person name="Lindquist E."/>
            <person name="Hellsten U."/>
            <person name="Deshpande S."/>
            <person name="Wang X."/>
            <person name="Wu X."/>
            <person name="Mitros T."/>
            <person name="Triplett J."/>
            <person name="Yang X."/>
            <person name="Ye C.Y."/>
            <person name="Mauro-Herrera M."/>
            <person name="Wang L."/>
            <person name="Li P."/>
            <person name="Sharma M."/>
            <person name="Sharma R."/>
            <person name="Ronald P.C."/>
            <person name="Panaud O."/>
            <person name="Kellogg E.A."/>
            <person name="Brutnell T.P."/>
            <person name="Doust A.N."/>
            <person name="Tuskan G.A."/>
            <person name="Rokhsar D."/>
            <person name="Devos K.M."/>
        </authorList>
    </citation>
    <scope>NUCLEOTIDE SEQUENCE [LARGE SCALE GENOMIC DNA]</scope>
    <source>
        <strain evidence="18">cv. Yugu1</strain>
    </source>
</reference>
<evidence type="ECO:0000256" key="12">
    <source>
        <dbReference type="ARBA" id="ARBA00023136"/>
    </source>
</evidence>
<accession>K3YUN4</accession>
<comment type="catalytic activity">
    <reaction evidence="1">
        <text>S-ubiquitinyl-[E2 ubiquitin-conjugating enzyme]-L-cysteine + [acceptor protein]-L-lysine = [E2 ubiquitin-conjugating enzyme]-L-cysteine + N(6)-ubiquitinyl-[acceptor protein]-L-lysine.</text>
        <dbReference type="EC" id="2.3.2.27"/>
    </reaction>
</comment>
<organism evidence="17 18">
    <name type="scientific">Setaria italica</name>
    <name type="common">Foxtail millet</name>
    <name type="synonym">Panicum italicum</name>
    <dbReference type="NCBI Taxonomy" id="4555"/>
    <lineage>
        <taxon>Eukaryota</taxon>
        <taxon>Viridiplantae</taxon>
        <taxon>Streptophyta</taxon>
        <taxon>Embryophyta</taxon>
        <taxon>Tracheophyta</taxon>
        <taxon>Spermatophyta</taxon>
        <taxon>Magnoliopsida</taxon>
        <taxon>Liliopsida</taxon>
        <taxon>Poales</taxon>
        <taxon>Poaceae</taxon>
        <taxon>PACMAD clade</taxon>
        <taxon>Panicoideae</taxon>
        <taxon>Panicodae</taxon>
        <taxon>Paniceae</taxon>
        <taxon>Cenchrinae</taxon>
        <taxon>Setaria</taxon>
    </lineage>
</organism>
<sequence length="290" mass="30033">MSSAADSKGGMGGMNMVTTVMAFSVSAFFVLFVFTRLLCARLHLSRAAAADRAAGDAFVVNVRRRAFPLPLSAVLCYPPLLFDGSDSCRESTLRAAVQVERGIHGLQPSVVTTFPTVKLSDGGPQRPPVPEESQCTVCLEEYEAKDVVRVLPTCGHAFHAPCIDAWLRQHPTCPVCRASLRAKQSSGNRATPLDYSVLVASAAATRAAPAASTTQVPASSSDITAASPQADGRHRTDTGTDGRLEIVIEEPASPGDQSPAAAVTGGGGSHSPCGEAARQSGSGAGASEHC</sequence>
<evidence type="ECO:0000313" key="18">
    <source>
        <dbReference type="Proteomes" id="UP000004995"/>
    </source>
</evidence>
<keyword evidence="11 15" id="KW-1133">Transmembrane helix</keyword>
<dbReference type="FunFam" id="3.30.40.10:FF:000187">
    <property type="entry name" value="E3 ubiquitin-protein ligase ATL6"/>
    <property type="match status" value="1"/>
</dbReference>
<evidence type="ECO:0000256" key="4">
    <source>
        <dbReference type="ARBA" id="ARBA00012483"/>
    </source>
</evidence>
<protein>
    <recommendedName>
        <fullName evidence="4">RING-type E3 ubiquitin transferase</fullName>
        <ecNumber evidence="4">2.3.2.27</ecNumber>
    </recommendedName>
</protein>
<name>K3YUN4_SETIT</name>
<dbReference type="EnsemblPlants" id="KQL29867">
    <property type="protein sequence ID" value="KQL29867"/>
    <property type="gene ID" value="SETIT_017980mg"/>
</dbReference>
<keyword evidence="9" id="KW-0833">Ubl conjugation pathway</keyword>
<dbReference type="GO" id="GO:0061630">
    <property type="term" value="F:ubiquitin protein ligase activity"/>
    <property type="evidence" value="ECO:0007669"/>
    <property type="project" value="UniProtKB-EC"/>
</dbReference>
<keyword evidence="10" id="KW-0862">Zinc</keyword>
<dbReference type="PANTHER" id="PTHR47035:SF7">
    <property type="entry name" value="OS02G0528000 PROTEIN"/>
    <property type="match status" value="1"/>
</dbReference>
<evidence type="ECO:0000256" key="10">
    <source>
        <dbReference type="ARBA" id="ARBA00022833"/>
    </source>
</evidence>
<comment type="pathway">
    <text evidence="3">Protein modification; protein ubiquitination.</text>
</comment>
<dbReference type="OMA" id="AGASEHC"/>
<gene>
    <name evidence="17" type="primary">LOC101773142</name>
</gene>
<keyword evidence="6 15" id="KW-0812">Transmembrane</keyword>
<keyword evidence="18" id="KW-1185">Reference proteome</keyword>
<dbReference type="Gramene" id="KQL29867">
    <property type="protein sequence ID" value="KQL29867"/>
    <property type="gene ID" value="SETIT_017980mg"/>
</dbReference>
<reference evidence="17" key="2">
    <citation type="submission" date="2018-08" db="UniProtKB">
        <authorList>
            <consortium name="EnsemblPlants"/>
        </authorList>
    </citation>
    <scope>IDENTIFICATION</scope>
    <source>
        <strain evidence="17">Yugu1</strain>
    </source>
</reference>
<evidence type="ECO:0000256" key="15">
    <source>
        <dbReference type="SAM" id="Phobius"/>
    </source>
</evidence>
<dbReference type="PROSITE" id="PS50089">
    <property type="entry name" value="ZF_RING_2"/>
    <property type="match status" value="1"/>
</dbReference>
<dbReference type="GO" id="GO:0008270">
    <property type="term" value="F:zinc ion binding"/>
    <property type="evidence" value="ECO:0007669"/>
    <property type="project" value="UniProtKB-KW"/>
</dbReference>
<dbReference type="Pfam" id="PF13639">
    <property type="entry name" value="zf-RING_2"/>
    <property type="match status" value="1"/>
</dbReference>
<feature type="transmembrane region" description="Helical" evidence="15">
    <location>
        <begin position="20"/>
        <end position="39"/>
    </location>
</feature>
<dbReference type="SUPFAM" id="SSF57850">
    <property type="entry name" value="RING/U-box"/>
    <property type="match status" value="1"/>
</dbReference>
<feature type="domain" description="RING-type" evidence="16">
    <location>
        <begin position="135"/>
        <end position="177"/>
    </location>
</feature>
<evidence type="ECO:0000256" key="5">
    <source>
        <dbReference type="ARBA" id="ARBA00022679"/>
    </source>
</evidence>
<dbReference type="InterPro" id="IPR053070">
    <property type="entry name" value="RING-type_E3_ubiquitin-ligase"/>
</dbReference>
<dbReference type="EC" id="2.3.2.27" evidence="4"/>
<keyword evidence="8 13" id="KW-0863">Zinc-finger</keyword>
<feature type="compositionally biased region" description="Basic and acidic residues" evidence="14">
    <location>
        <begin position="231"/>
        <end position="246"/>
    </location>
</feature>
<evidence type="ECO:0000256" key="13">
    <source>
        <dbReference type="PROSITE-ProRule" id="PRU00175"/>
    </source>
</evidence>
<proteinExistence type="predicted"/>
<keyword evidence="5" id="KW-0808">Transferase</keyword>
<dbReference type="InterPro" id="IPR013083">
    <property type="entry name" value="Znf_RING/FYVE/PHD"/>
</dbReference>
<dbReference type="Proteomes" id="UP000004995">
    <property type="component" value="Unassembled WGS sequence"/>
</dbReference>